<keyword evidence="1" id="KW-0472">Membrane</keyword>
<evidence type="ECO:0000256" key="1">
    <source>
        <dbReference type="SAM" id="Phobius"/>
    </source>
</evidence>
<dbReference type="Proteomes" id="UP000204441">
    <property type="component" value="Genome"/>
</dbReference>
<accession>A0A0S4L1K1</accession>
<keyword evidence="1" id="KW-0812">Transmembrane</keyword>
<reference evidence="3" key="1">
    <citation type="submission" date="2015-10" db="EMBL/GenBank/DDBJ databases">
        <authorList>
            <person name="Millard A."/>
        </authorList>
    </citation>
    <scope>NUCLEOTIDE SEQUENCE [LARGE SCALE GENOMIC DNA]</scope>
</reference>
<protein>
    <submittedName>
        <fullName evidence="2">Uncharacterized protein</fullName>
    </submittedName>
</protein>
<keyword evidence="1" id="KW-1133">Transmembrane helix</keyword>
<organism evidence="2 3">
    <name type="scientific">Pseudomonas phage VCM</name>
    <dbReference type="NCBI Taxonomy" id="1729937"/>
    <lineage>
        <taxon>Viruses</taxon>
        <taxon>Duplodnaviria</taxon>
        <taxon>Heunggongvirae</taxon>
        <taxon>Uroviricota</taxon>
        <taxon>Caudoviricetes</taxon>
        <taxon>Vandenendeviridae</taxon>
        <taxon>Gorskivirinae</taxon>
        <taxon>Kremarvirus</taxon>
        <taxon>Kremarvirus VCM</taxon>
        <taxon>Otagovirus VCM</taxon>
    </lineage>
</organism>
<gene>
    <name evidence="2" type="ORF">VCM_00087</name>
</gene>
<dbReference type="RefSeq" id="YP_009222685.1">
    <property type="nucleotide sequence ID" value="NC_029065.1"/>
</dbReference>
<dbReference type="EMBL" id="LN887844">
    <property type="protein sequence ID" value="CUR44306.1"/>
    <property type="molecule type" value="Genomic_DNA"/>
</dbReference>
<dbReference type="KEGG" id="vg:26799056"/>
<dbReference type="GeneID" id="26799056"/>
<evidence type="ECO:0000313" key="3">
    <source>
        <dbReference type="Proteomes" id="UP000204441"/>
    </source>
</evidence>
<feature type="transmembrane region" description="Helical" evidence="1">
    <location>
        <begin position="41"/>
        <end position="58"/>
    </location>
</feature>
<proteinExistence type="predicted"/>
<sequence length="96" mass="10198">MTIKAHLKEHMSSYVMVTNAMIAIATAAFAILGVFSGSLTTPVLVGNAAVFGTIWAVGKFGNEQLEDMEHENLYACAHIQPTVVAKPSEVPEPPNA</sequence>
<keyword evidence="3" id="KW-1185">Reference proteome</keyword>
<evidence type="ECO:0000313" key="2">
    <source>
        <dbReference type="EMBL" id="CUR44306.1"/>
    </source>
</evidence>
<feature type="transmembrane region" description="Helical" evidence="1">
    <location>
        <begin position="12"/>
        <end position="35"/>
    </location>
</feature>
<name>A0A0S4L1K1_9CAUD</name>